<evidence type="ECO:0000256" key="2">
    <source>
        <dbReference type="ARBA" id="ARBA00010831"/>
    </source>
</evidence>
<evidence type="ECO:0000256" key="3">
    <source>
        <dbReference type="ARBA" id="ARBA00022723"/>
    </source>
</evidence>
<dbReference type="Gene3D" id="3.30.160.60">
    <property type="entry name" value="Classic Zinc Finger"/>
    <property type="match status" value="5"/>
</dbReference>
<keyword evidence="5 11" id="KW-0863">Zinc-finger</keyword>
<dbReference type="FunFam" id="3.30.160.60:FF:000031">
    <property type="entry name" value="GLI family zinc finger 3"/>
    <property type="match status" value="1"/>
</dbReference>
<name>A0A9J6DMG4_RHIMP</name>
<comment type="caution">
    <text evidence="14">The sequence shown here is derived from an EMBL/GenBank/DDBJ whole genome shotgun (WGS) entry which is preliminary data.</text>
</comment>
<evidence type="ECO:0000256" key="7">
    <source>
        <dbReference type="ARBA" id="ARBA00023015"/>
    </source>
</evidence>
<dbReference type="InterPro" id="IPR013087">
    <property type="entry name" value="Znf_C2H2_type"/>
</dbReference>
<evidence type="ECO:0000256" key="4">
    <source>
        <dbReference type="ARBA" id="ARBA00022737"/>
    </source>
</evidence>
<dbReference type="GO" id="GO:0000981">
    <property type="term" value="F:DNA-binding transcription factor activity, RNA polymerase II-specific"/>
    <property type="evidence" value="ECO:0007669"/>
    <property type="project" value="TreeGrafter"/>
</dbReference>
<proteinExistence type="inferred from homology"/>
<evidence type="ECO:0000313" key="15">
    <source>
        <dbReference type="Proteomes" id="UP000821866"/>
    </source>
</evidence>
<dbReference type="GO" id="GO:0140297">
    <property type="term" value="F:DNA-binding transcription factor binding"/>
    <property type="evidence" value="ECO:0007669"/>
    <property type="project" value="UniProtKB-ARBA"/>
</dbReference>
<feature type="region of interest" description="Disordered" evidence="12">
    <location>
        <begin position="398"/>
        <end position="485"/>
    </location>
</feature>
<keyword evidence="15" id="KW-1185">Reference proteome</keyword>
<evidence type="ECO:0000256" key="1">
    <source>
        <dbReference type="ARBA" id="ARBA00004123"/>
    </source>
</evidence>
<feature type="region of interest" description="Disordered" evidence="12">
    <location>
        <begin position="179"/>
        <end position="201"/>
    </location>
</feature>
<feature type="domain" description="C2H2-type" evidence="13">
    <location>
        <begin position="366"/>
        <end position="396"/>
    </location>
</feature>
<keyword evidence="9" id="KW-0804">Transcription</keyword>
<dbReference type="FunFam" id="3.30.160.60:FF:000068">
    <property type="entry name" value="GLI family zinc finger 3"/>
    <property type="match status" value="1"/>
</dbReference>
<reference evidence="14" key="2">
    <citation type="submission" date="2021-09" db="EMBL/GenBank/DDBJ databases">
        <authorList>
            <person name="Jia N."/>
            <person name="Wang J."/>
            <person name="Shi W."/>
            <person name="Du L."/>
            <person name="Sun Y."/>
            <person name="Zhan W."/>
            <person name="Jiang J."/>
            <person name="Wang Q."/>
            <person name="Zhang B."/>
            <person name="Ji P."/>
            <person name="Sakyi L.B."/>
            <person name="Cui X."/>
            <person name="Yuan T."/>
            <person name="Jiang B."/>
            <person name="Yang W."/>
            <person name="Lam T.T.-Y."/>
            <person name="Chang Q."/>
            <person name="Ding S."/>
            <person name="Wang X."/>
            <person name="Zhu J."/>
            <person name="Ruan X."/>
            <person name="Zhao L."/>
            <person name="Wei J."/>
            <person name="Que T."/>
            <person name="Du C."/>
            <person name="Cheng J."/>
            <person name="Dai P."/>
            <person name="Han X."/>
            <person name="Huang E."/>
            <person name="Gao Y."/>
            <person name="Liu J."/>
            <person name="Shao H."/>
            <person name="Ye R."/>
            <person name="Li L."/>
            <person name="Wei W."/>
            <person name="Wang X."/>
            <person name="Wang C."/>
            <person name="Huo Q."/>
            <person name="Li W."/>
            <person name="Guo W."/>
            <person name="Chen H."/>
            <person name="Chen S."/>
            <person name="Zhou L."/>
            <person name="Zhou L."/>
            <person name="Ni X."/>
            <person name="Tian J."/>
            <person name="Zhou Y."/>
            <person name="Sheng Y."/>
            <person name="Liu T."/>
            <person name="Pan Y."/>
            <person name="Xia L."/>
            <person name="Li J."/>
            <person name="Zhao F."/>
            <person name="Cao W."/>
        </authorList>
    </citation>
    <scope>NUCLEOTIDE SEQUENCE</scope>
    <source>
        <strain evidence="14">Rmic-2018</strain>
        <tissue evidence="14">Larvae</tissue>
    </source>
</reference>
<dbReference type="Pfam" id="PF23561">
    <property type="entry name" value="zf-C2H2_15"/>
    <property type="match status" value="1"/>
</dbReference>
<dbReference type="PANTHER" id="PTHR45718:SF4">
    <property type="entry name" value="TRANSCRIPTIONAL ACTIVATOR CUBITUS INTERRUPTUS"/>
    <property type="match status" value="1"/>
</dbReference>
<dbReference type="VEuPathDB" id="VectorBase:LOC119172569"/>
<dbReference type="Pfam" id="PF00096">
    <property type="entry name" value="zf-C2H2"/>
    <property type="match status" value="3"/>
</dbReference>
<evidence type="ECO:0000259" key="13">
    <source>
        <dbReference type="PROSITE" id="PS50157"/>
    </source>
</evidence>
<sequence length="567" mass="61033">MDQVYSPFQASPPLAMRVLSPLDHRGIHMDYIQQMAALGQRGLMDFHAASAAVTPDIAFSAEGSRLASPRAGARGRKRALSSSPYSEGFDIGSMIRLSPNSLVSFMNGSRSSSASGSYGHLSAGTLSPAMNMGTPTVASHLQQLHQLNQLMRPLLLPGAGAFAPQTILPAPVVLGTPQGKVDTKDAASGRETASNIVSSTVDTEEARRRVKKEIDGALMDDDRDGSGDMRDEPGDFIETNCHWKECTREFPTQDDLVKHINNDHIHGNKKSFVCHWKDCSREEKPFKAQYMLVVHMRRHTGEKPHKCTFEGCSKAYSRLENLKTHLRSHTGEKPYMCEFPGCTKAFSNASDRAKHQNRTHSNEKPYVCKAPGCTKRYTDPSSLRKHVKTVHGAEFYANKKHKGSDGGPGDGSGALRDSLDPAASSEGSPRSDDGASKLASVSSPSVKSEASSPQNDSSPCEESTTDGLGSFDQGSLDAPISDNSVSTTCGQLEALDTNDNAWDVVDPADLEVDEFAAAITCAVTSSGNHTEAERNAHNRLRGKLHAPFKNIGGGSYVPGPHISEIGK</sequence>
<accession>A0A9J6DMG4</accession>
<dbReference type="InterPro" id="IPR056436">
    <property type="entry name" value="Znf-C2H2_ZIC1-5/GLI1-3-like"/>
</dbReference>
<evidence type="ECO:0000313" key="14">
    <source>
        <dbReference type="EMBL" id="KAH8023327.1"/>
    </source>
</evidence>
<gene>
    <name evidence="14" type="ORF">HPB51_012096</name>
</gene>
<reference evidence="14" key="1">
    <citation type="journal article" date="2020" name="Cell">
        <title>Large-Scale Comparative Analyses of Tick Genomes Elucidate Their Genetic Diversity and Vector Capacities.</title>
        <authorList>
            <consortium name="Tick Genome and Microbiome Consortium (TIGMIC)"/>
            <person name="Jia N."/>
            <person name="Wang J."/>
            <person name="Shi W."/>
            <person name="Du L."/>
            <person name="Sun Y."/>
            <person name="Zhan W."/>
            <person name="Jiang J.F."/>
            <person name="Wang Q."/>
            <person name="Zhang B."/>
            <person name="Ji P."/>
            <person name="Bell-Sakyi L."/>
            <person name="Cui X.M."/>
            <person name="Yuan T.T."/>
            <person name="Jiang B.G."/>
            <person name="Yang W.F."/>
            <person name="Lam T.T."/>
            <person name="Chang Q.C."/>
            <person name="Ding S.J."/>
            <person name="Wang X.J."/>
            <person name="Zhu J.G."/>
            <person name="Ruan X.D."/>
            <person name="Zhao L."/>
            <person name="Wei J.T."/>
            <person name="Ye R.Z."/>
            <person name="Que T.C."/>
            <person name="Du C.H."/>
            <person name="Zhou Y.H."/>
            <person name="Cheng J.X."/>
            <person name="Dai P.F."/>
            <person name="Guo W.B."/>
            <person name="Han X.H."/>
            <person name="Huang E.J."/>
            <person name="Li L.F."/>
            <person name="Wei W."/>
            <person name="Gao Y.C."/>
            <person name="Liu J.Z."/>
            <person name="Shao H.Z."/>
            <person name="Wang X."/>
            <person name="Wang C.C."/>
            <person name="Yang T.C."/>
            <person name="Huo Q.B."/>
            <person name="Li W."/>
            <person name="Chen H.Y."/>
            <person name="Chen S.E."/>
            <person name="Zhou L.G."/>
            <person name="Ni X.B."/>
            <person name="Tian J.H."/>
            <person name="Sheng Y."/>
            <person name="Liu T."/>
            <person name="Pan Y.S."/>
            <person name="Xia L.Y."/>
            <person name="Li J."/>
            <person name="Zhao F."/>
            <person name="Cao W.C."/>
        </authorList>
    </citation>
    <scope>NUCLEOTIDE SEQUENCE</scope>
    <source>
        <strain evidence="14">Rmic-2018</strain>
    </source>
</reference>
<evidence type="ECO:0000256" key="5">
    <source>
        <dbReference type="ARBA" id="ARBA00022771"/>
    </source>
</evidence>
<keyword evidence="6" id="KW-0862">Zinc</keyword>
<comment type="similarity">
    <text evidence="2">Belongs to the GLI C2H2-type zinc-finger protein family.</text>
</comment>
<dbReference type="PROSITE" id="PS00028">
    <property type="entry name" value="ZINC_FINGER_C2H2_1"/>
    <property type="match status" value="4"/>
</dbReference>
<keyword evidence="7" id="KW-0805">Transcription regulation</keyword>
<dbReference type="SUPFAM" id="SSF57667">
    <property type="entry name" value="beta-beta-alpha zinc fingers"/>
    <property type="match status" value="3"/>
</dbReference>
<feature type="compositionally biased region" description="Polar residues" evidence="12">
    <location>
        <begin position="191"/>
        <end position="201"/>
    </location>
</feature>
<evidence type="ECO:0000256" key="9">
    <source>
        <dbReference type="ARBA" id="ARBA00023163"/>
    </source>
</evidence>
<dbReference type="AlphaFoldDB" id="A0A9J6DMG4"/>
<dbReference type="PANTHER" id="PTHR45718">
    <property type="entry name" value="TRANSCRIPTIONAL ACTIVATOR CUBITUS INTERRUPTUS"/>
    <property type="match status" value="1"/>
</dbReference>
<comment type="subcellular location">
    <subcellularLocation>
        <location evidence="1">Nucleus</location>
    </subcellularLocation>
</comment>
<dbReference type="GO" id="GO:0000122">
    <property type="term" value="P:negative regulation of transcription by RNA polymerase II"/>
    <property type="evidence" value="ECO:0007669"/>
    <property type="project" value="UniProtKB-ARBA"/>
</dbReference>
<feature type="domain" description="C2H2-type" evidence="13">
    <location>
        <begin position="277"/>
        <end position="304"/>
    </location>
</feature>
<evidence type="ECO:0000256" key="8">
    <source>
        <dbReference type="ARBA" id="ARBA00023125"/>
    </source>
</evidence>
<dbReference type="FunFam" id="3.30.160.60:FF:000048">
    <property type="entry name" value="GLI family zinc finger 3"/>
    <property type="match status" value="1"/>
</dbReference>
<feature type="compositionally biased region" description="Polar residues" evidence="12">
    <location>
        <begin position="454"/>
        <end position="467"/>
    </location>
</feature>
<keyword evidence="10" id="KW-0539">Nucleus</keyword>
<feature type="domain" description="C2H2-type" evidence="13">
    <location>
        <begin position="305"/>
        <end position="334"/>
    </location>
</feature>
<feature type="domain" description="C2H2-type" evidence="13">
    <location>
        <begin position="335"/>
        <end position="365"/>
    </location>
</feature>
<dbReference type="FunFam" id="3.30.160.60:FF:000036">
    <property type="entry name" value="GLI family zinc finger 3"/>
    <property type="match status" value="1"/>
</dbReference>
<dbReference type="InterPro" id="IPR043359">
    <property type="entry name" value="GLI-like"/>
</dbReference>
<dbReference type="PROSITE" id="PS50157">
    <property type="entry name" value="ZINC_FINGER_C2H2_2"/>
    <property type="match status" value="5"/>
</dbReference>
<keyword evidence="4" id="KW-0677">Repeat</keyword>
<dbReference type="GO" id="GO:0000978">
    <property type="term" value="F:RNA polymerase II cis-regulatory region sequence-specific DNA binding"/>
    <property type="evidence" value="ECO:0007669"/>
    <property type="project" value="TreeGrafter"/>
</dbReference>
<dbReference type="InterPro" id="IPR036236">
    <property type="entry name" value="Znf_C2H2_sf"/>
</dbReference>
<keyword evidence="3" id="KW-0479">Metal-binding</keyword>
<keyword evidence="8" id="KW-0238">DNA-binding</keyword>
<evidence type="ECO:0000256" key="10">
    <source>
        <dbReference type="ARBA" id="ARBA00023242"/>
    </source>
</evidence>
<evidence type="ECO:0000256" key="6">
    <source>
        <dbReference type="ARBA" id="ARBA00022833"/>
    </source>
</evidence>
<dbReference type="GO" id="GO:0005634">
    <property type="term" value="C:nucleus"/>
    <property type="evidence" value="ECO:0007669"/>
    <property type="project" value="UniProtKB-SubCell"/>
</dbReference>
<feature type="domain" description="C2H2-type" evidence="13">
    <location>
        <begin position="239"/>
        <end position="271"/>
    </location>
</feature>
<feature type="compositionally biased region" description="Low complexity" evidence="12">
    <location>
        <begin position="436"/>
        <end position="453"/>
    </location>
</feature>
<protein>
    <recommendedName>
        <fullName evidence="13">C2H2-type domain-containing protein</fullName>
    </recommendedName>
</protein>
<dbReference type="FunFam" id="3.30.160.60:FF:000019">
    <property type="entry name" value="GLI family zinc finger 3"/>
    <property type="match status" value="1"/>
</dbReference>
<organism evidence="14 15">
    <name type="scientific">Rhipicephalus microplus</name>
    <name type="common">Cattle tick</name>
    <name type="synonym">Boophilus microplus</name>
    <dbReference type="NCBI Taxonomy" id="6941"/>
    <lineage>
        <taxon>Eukaryota</taxon>
        <taxon>Metazoa</taxon>
        <taxon>Ecdysozoa</taxon>
        <taxon>Arthropoda</taxon>
        <taxon>Chelicerata</taxon>
        <taxon>Arachnida</taxon>
        <taxon>Acari</taxon>
        <taxon>Parasitiformes</taxon>
        <taxon>Ixodida</taxon>
        <taxon>Ixodoidea</taxon>
        <taxon>Ixodidae</taxon>
        <taxon>Rhipicephalinae</taxon>
        <taxon>Rhipicephalus</taxon>
        <taxon>Boophilus</taxon>
    </lineage>
</organism>
<dbReference type="GO" id="GO:0008270">
    <property type="term" value="F:zinc ion binding"/>
    <property type="evidence" value="ECO:0007669"/>
    <property type="project" value="UniProtKB-KW"/>
</dbReference>
<evidence type="ECO:0000256" key="11">
    <source>
        <dbReference type="PROSITE-ProRule" id="PRU00042"/>
    </source>
</evidence>
<dbReference type="SMART" id="SM00355">
    <property type="entry name" value="ZnF_C2H2"/>
    <property type="match status" value="5"/>
</dbReference>
<dbReference type="EMBL" id="JABSTU010000008">
    <property type="protein sequence ID" value="KAH8023327.1"/>
    <property type="molecule type" value="Genomic_DNA"/>
</dbReference>
<evidence type="ECO:0000256" key="12">
    <source>
        <dbReference type="SAM" id="MobiDB-lite"/>
    </source>
</evidence>
<dbReference type="Proteomes" id="UP000821866">
    <property type="component" value="Chromosome 6"/>
</dbReference>